<protein>
    <recommendedName>
        <fullName evidence="8 23">Pyruvate kinase</fullName>
        <ecNumber evidence="8 23">2.7.1.40</ecNumber>
    </recommendedName>
</protein>
<keyword evidence="15" id="KW-0630">Potassium</keyword>
<evidence type="ECO:0000256" key="15">
    <source>
        <dbReference type="ARBA" id="ARBA00022958"/>
    </source>
</evidence>
<dbReference type="Gene3D" id="2.40.33.10">
    <property type="entry name" value="PK beta-barrel domain-like"/>
    <property type="match status" value="1"/>
</dbReference>
<evidence type="ECO:0000313" key="28">
    <source>
        <dbReference type="Proteomes" id="UP000383932"/>
    </source>
</evidence>
<evidence type="ECO:0000256" key="8">
    <source>
        <dbReference type="ARBA" id="ARBA00012142"/>
    </source>
</evidence>
<keyword evidence="20" id="KW-0539">Nucleus</keyword>
<dbReference type="Gene3D" id="2.60.40.1450">
    <property type="entry name" value="LAG1, DNA binding domain"/>
    <property type="match status" value="1"/>
</dbReference>
<evidence type="ECO:0000256" key="20">
    <source>
        <dbReference type="ARBA" id="ARBA00023242"/>
    </source>
</evidence>
<dbReference type="FunFam" id="3.40.1380.20:FF:000001">
    <property type="entry name" value="Pyruvate kinase"/>
    <property type="match status" value="1"/>
</dbReference>
<keyword evidence="14 23" id="KW-0460">Magnesium</keyword>
<dbReference type="InterPro" id="IPR036358">
    <property type="entry name" value="BTD_sf"/>
</dbReference>
<dbReference type="GO" id="GO:0016301">
    <property type="term" value="F:kinase activity"/>
    <property type="evidence" value="ECO:0007669"/>
    <property type="project" value="UniProtKB-KW"/>
</dbReference>
<evidence type="ECO:0000256" key="1">
    <source>
        <dbReference type="ARBA" id="ARBA00001946"/>
    </source>
</evidence>
<dbReference type="FunFam" id="3.20.20.60:FF:000025">
    <property type="entry name" value="Pyruvate kinase"/>
    <property type="match status" value="1"/>
</dbReference>
<feature type="domain" description="Beta-trefoil DNA-binding" evidence="26">
    <location>
        <begin position="197"/>
        <end position="405"/>
    </location>
</feature>
<keyword evidence="9 23" id="KW-0808">Transferase</keyword>
<dbReference type="GO" id="GO:0003700">
    <property type="term" value="F:DNA-binding transcription factor activity"/>
    <property type="evidence" value="ECO:0007669"/>
    <property type="project" value="InterPro"/>
</dbReference>
<keyword evidence="12 23" id="KW-0418">Kinase</keyword>
<keyword evidence="10" id="KW-0479">Metal-binding</keyword>
<keyword evidence="28" id="KW-1185">Reference proteome</keyword>
<dbReference type="GO" id="GO:0004743">
    <property type="term" value="F:pyruvate kinase activity"/>
    <property type="evidence" value="ECO:0007669"/>
    <property type="project" value="UniProtKB-EC"/>
</dbReference>
<dbReference type="InterPro" id="IPR015350">
    <property type="entry name" value="Beta-trefoil_DNA-bd_dom"/>
</dbReference>
<dbReference type="SUPFAM" id="SSF50800">
    <property type="entry name" value="PK beta-barrel domain-like"/>
    <property type="match status" value="1"/>
</dbReference>
<comment type="similarity">
    <text evidence="6">Belongs to the Su(H) family.</text>
</comment>
<keyword evidence="18 23" id="KW-0324">Glycolysis</keyword>
<dbReference type="InterPro" id="IPR015813">
    <property type="entry name" value="Pyrv/PenolPyrv_kinase-like_dom"/>
</dbReference>
<evidence type="ECO:0000256" key="16">
    <source>
        <dbReference type="ARBA" id="ARBA00023015"/>
    </source>
</evidence>
<evidence type="ECO:0000256" key="24">
    <source>
        <dbReference type="SAM" id="MobiDB-lite"/>
    </source>
</evidence>
<dbReference type="SUPFAM" id="SSF110217">
    <property type="entry name" value="DNA-binding protein LAG-1 (CSL)"/>
    <property type="match status" value="1"/>
</dbReference>
<dbReference type="UniPathway" id="UPA00109">
    <property type="reaction ID" value="UER00188"/>
</dbReference>
<dbReference type="GO" id="GO:0005634">
    <property type="term" value="C:nucleus"/>
    <property type="evidence" value="ECO:0007669"/>
    <property type="project" value="UniProtKB-SubCell"/>
</dbReference>
<dbReference type="InterPro" id="IPR015351">
    <property type="entry name" value="RBP-J/Cbf11/Cbf12_DNA-bd"/>
</dbReference>
<comment type="catalytic activity">
    <reaction evidence="22 23">
        <text>pyruvate + ATP = phosphoenolpyruvate + ADP + H(+)</text>
        <dbReference type="Rhea" id="RHEA:18157"/>
        <dbReference type="ChEBI" id="CHEBI:15361"/>
        <dbReference type="ChEBI" id="CHEBI:15378"/>
        <dbReference type="ChEBI" id="CHEBI:30616"/>
        <dbReference type="ChEBI" id="CHEBI:58702"/>
        <dbReference type="ChEBI" id="CHEBI:456216"/>
        <dbReference type="EC" id="2.7.1.40"/>
    </reaction>
</comment>
<keyword evidence="17" id="KW-0238">DNA-binding</keyword>
<evidence type="ECO:0000256" key="9">
    <source>
        <dbReference type="ARBA" id="ARBA00022679"/>
    </source>
</evidence>
<dbReference type="NCBIfam" id="NF004491">
    <property type="entry name" value="PRK05826.1"/>
    <property type="match status" value="1"/>
</dbReference>
<evidence type="ECO:0000256" key="7">
    <source>
        <dbReference type="ARBA" id="ARBA00011881"/>
    </source>
</evidence>
<dbReference type="GO" id="GO:0006357">
    <property type="term" value="P:regulation of transcription by RNA polymerase II"/>
    <property type="evidence" value="ECO:0007669"/>
    <property type="project" value="InterPro"/>
</dbReference>
<organism evidence="27 28">
    <name type="scientific">Ceratobasidium theobromae</name>
    <dbReference type="NCBI Taxonomy" id="1582974"/>
    <lineage>
        <taxon>Eukaryota</taxon>
        <taxon>Fungi</taxon>
        <taxon>Dikarya</taxon>
        <taxon>Basidiomycota</taxon>
        <taxon>Agaricomycotina</taxon>
        <taxon>Agaricomycetes</taxon>
        <taxon>Cantharellales</taxon>
        <taxon>Ceratobasidiaceae</taxon>
        <taxon>Ceratobasidium</taxon>
    </lineage>
</organism>
<feature type="compositionally biased region" description="Polar residues" evidence="24">
    <location>
        <begin position="255"/>
        <end position="265"/>
    </location>
</feature>
<dbReference type="Pfam" id="PF02887">
    <property type="entry name" value="PK_C"/>
    <property type="match status" value="1"/>
</dbReference>
<comment type="similarity">
    <text evidence="5 23">Belongs to the pyruvate kinase family.</text>
</comment>
<dbReference type="EC" id="2.7.1.40" evidence="8 23"/>
<dbReference type="InterPro" id="IPR001697">
    <property type="entry name" value="Pyr_Knase"/>
</dbReference>
<evidence type="ECO:0000256" key="6">
    <source>
        <dbReference type="ARBA" id="ARBA00009704"/>
    </source>
</evidence>
<evidence type="ECO:0000256" key="14">
    <source>
        <dbReference type="ARBA" id="ARBA00022842"/>
    </source>
</evidence>
<dbReference type="NCBIfam" id="TIGR01064">
    <property type="entry name" value="pyruv_kin"/>
    <property type="match status" value="1"/>
</dbReference>
<dbReference type="EMBL" id="SSOP01000023">
    <property type="protein sequence ID" value="KAB5594236.1"/>
    <property type="molecule type" value="Genomic_DNA"/>
</dbReference>
<evidence type="ECO:0000256" key="17">
    <source>
        <dbReference type="ARBA" id="ARBA00023125"/>
    </source>
</evidence>
<feature type="domain" description="RBP-J/Cbf11/Cbf12 DNA binding" evidence="25">
    <location>
        <begin position="70"/>
        <end position="196"/>
    </location>
</feature>
<evidence type="ECO:0000256" key="5">
    <source>
        <dbReference type="ARBA" id="ARBA00008663"/>
    </source>
</evidence>
<evidence type="ECO:0000259" key="26">
    <source>
        <dbReference type="SMART" id="SM01268"/>
    </source>
</evidence>
<gene>
    <name evidence="27" type="ORF">CTheo_2317</name>
</gene>
<feature type="compositionally biased region" description="Basic and acidic residues" evidence="24">
    <location>
        <begin position="603"/>
        <end position="620"/>
    </location>
</feature>
<dbReference type="CDD" id="cd00288">
    <property type="entry name" value="Pyruvate_Kinase"/>
    <property type="match status" value="1"/>
</dbReference>
<comment type="cofactor">
    <cofactor evidence="1">
        <name>Mg(2+)</name>
        <dbReference type="ChEBI" id="CHEBI:18420"/>
    </cofactor>
</comment>
<dbReference type="InterPro" id="IPR011037">
    <property type="entry name" value="Pyrv_Knase-like_insert_dom_sf"/>
</dbReference>
<evidence type="ECO:0000256" key="23">
    <source>
        <dbReference type="RuleBase" id="RU000504"/>
    </source>
</evidence>
<evidence type="ECO:0000256" key="22">
    <source>
        <dbReference type="ARBA" id="ARBA00048152"/>
    </source>
</evidence>
<evidence type="ECO:0000313" key="27">
    <source>
        <dbReference type="EMBL" id="KAB5594236.1"/>
    </source>
</evidence>
<feature type="compositionally biased region" description="Basic and acidic residues" evidence="24">
    <location>
        <begin position="28"/>
        <end position="43"/>
    </location>
</feature>
<dbReference type="Gene3D" id="3.20.20.60">
    <property type="entry name" value="Phosphoenolpyruvate-binding domains"/>
    <property type="match status" value="1"/>
</dbReference>
<comment type="caution">
    <text evidence="27">The sequence shown here is derived from an EMBL/GenBank/DDBJ whole genome shotgun (WGS) entry which is preliminary data.</text>
</comment>
<keyword evidence="16" id="KW-0805">Transcription regulation</keyword>
<evidence type="ECO:0000256" key="13">
    <source>
        <dbReference type="ARBA" id="ARBA00022840"/>
    </source>
</evidence>
<dbReference type="FunFam" id="2.40.33.10:FF:000001">
    <property type="entry name" value="Pyruvate kinase"/>
    <property type="match status" value="1"/>
</dbReference>
<comment type="pathway">
    <text evidence="4 23">Carbohydrate degradation; glycolysis; pyruvate from D-glyceraldehyde 3-phosphate: step 5/5.</text>
</comment>
<dbReference type="InterPro" id="IPR040442">
    <property type="entry name" value="Pyrv_kinase-like_dom_sf"/>
</dbReference>
<comment type="subcellular location">
    <subcellularLocation>
        <location evidence="3">Nucleus</location>
    </subcellularLocation>
</comment>
<feature type="region of interest" description="Disordered" evidence="24">
    <location>
        <begin position="20"/>
        <end position="43"/>
    </location>
</feature>
<evidence type="ECO:0000259" key="25">
    <source>
        <dbReference type="SMART" id="SM01267"/>
    </source>
</evidence>
<keyword evidence="11" id="KW-0547">Nucleotide-binding</keyword>
<dbReference type="GO" id="GO:0000287">
    <property type="term" value="F:magnesium ion binding"/>
    <property type="evidence" value="ECO:0007669"/>
    <property type="project" value="InterPro"/>
</dbReference>
<dbReference type="Pfam" id="PF09271">
    <property type="entry name" value="LAG1-DNAbind"/>
    <property type="match status" value="1"/>
</dbReference>
<dbReference type="SUPFAM" id="SSF49417">
    <property type="entry name" value="p53-like transcription factors"/>
    <property type="match status" value="1"/>
</dbReference>
<dbReference type="Gene3D" id="2.80.10.50">
    <property type="match status" value="1"/>
</dbReference>
<dbReference type="InterPro" id="IPR015795">
    <property type="entry name" value="Pyrv_Knase_C"/>
</dbReference>
<evidence type="ECO:0000256" key="12">
    <source>
        <dbReference type="ARBA" id="ARBA00022777"/>
    </source>
</evidence>
<reference evidence="27 28" key="1">
    <citation type="journal article" date="2019" name="Fungal Biol. Biotechnol.">
        <title>Draft genome sequence of fastidious pathogen Ceratobasidium theobromae, which causes vascular-streak dieback in Theobroma cacao.</title>
        <authorList>
            <person name="Ali S.S."/>
            <person name="Asman A."/>
            <person name="Shao J."/>
            <person name="Firmansyah A.P."/>
            <person name="Susilo A.W."/>
            <person name="Rosmana A."/>
            <person name="McMahon P."/>
            <person name="Junaid M."/>
            <person name="Guest D."/>
            <person name="Kheng T.Y."/>
            <person name="Meinhardt L.W."/>
            <person name="Bailey B.A."/>
        </authorList>
    </citation>
    <scope>NUCLEOTIDE SEQUENCE [LARGE SCALE GENOMIC DNA]</scope>
    <source>
        <strain evidence="27 28">CT2</strain>
    </source>
</reference>
<evidence type="ECO:0000256" key="3">
    <source>
        <dbReference type="ARBA" id="ARBA00004123"/>
    </source>
</evidence>
<dbReference type="GO" id="GO:0000978">
    <property type="term" value="F:RNA polymerase II cis-regulatory region sequence-specific DNA binding"/>
    <property type="evidence" value="ECO:0007669"/>
    <property type="project" value="InterPro"/>
</dbReference>
<dbReference type="GO" id="GO:0030955">
    <property type="term" value="F:potassium ion binding"/>
    <property type="evidence" value="ECO:0007669"/>
    <property type="project" value="InterPro"/>
</dbReference>
<feature type="region of interest" description="Disordered" evidence="24">
    <location>
        <begin position="246"/>
        <end position="267"/>
    </location>
</feature>
<dbReference type="PANTHER" id="PTHR11817">
    <property type="entry name" value="PYRUVATE KINASE"/>
    <property type="match status" value="1"/>
</dbReference>
<dbReference type="SMART" id="SM01268">
    <property type="entry name" value="BTD"/>
    <property type="match status" value="1"/>
</dbReference>
<evidence type="ECO:0000256" key="11">
    <source>
        <dbReference type="ARBA" id="ARBA00022741"/>
    </source>
</evidence>
<evidence type="ECO:0000256" key="10">
    <source>
        <dbReference type="ARBA" id="ARBA00022723"/>
    </source>
</evidence>
<keyword evidence="21" id="KW-0670">Pyruvate</keyword>
<dbReference type="SUPFAM" id="SSF51621">
    <property type="entry name" value="Phosphoenolpyruvate/pyruvate domain"/>
    <property type="match status" value="1"/>
</dbReference>
<comment type="cofactor">
    <cofactor evidence="2">
        <name>K(+)</name>
        <dbReference type="ChEBI" id="CHEBI:29103"/>
    </cofactor>
</comment>
<dbReference type="PROSITE" id="PS00110">
    <property type="entry name" value="PYRUVATE_KINASE"/>
    <property type="match status" value="1"/>
</dbReference>
<dbReference type="SMART" id="SM01267">
    <property type="entry name" value="LAG1_DNAbind"/>
    <property type="match status" value="1"/>
</dbReference>
<sequence>MDRPSDPPRANLELLLNAIDDGQPCDDIPGKRKRDEAVSPDESRAKIRRTVRDHLVLDYARVLPTPSMTTVVCLHAAVAQKSYGNEKRFLCPPPVVRVEGPLRQPRSQQLAMRIVTETGERTNEQRATLDESMHASFRALHVSGPAGFKAKNFQLVLDIADPESPLASAPWASFESSHVAIISKPSKKTAKTRNMSSCILAGGPVSLFNRINSQTVRTKYMAVEQGRLSASNSLWSAFNVSVVRSPADSDDSPDQLPQLSPTARTSSVSVRSYSSSVGARPVTYGSEIILTDALTGVASDPLIIRKVDKSRIINDDGGPVSQMQKIALQRIGDDGQRYYLSASGTITGSGFGGNAGTNGLGLTDVKNPDRQAGPQSLHYQAPRTREERSVQGVSIVDEVDDWLCWTIVGISKFQYTFFDALGTFGTTPPRPITPFPTICTLPTYRPSTHTLELVVSNFTRDDPETGQSETLEIWLGNIGPLRQRIYRSNPGSGSVQVSVPPSVPYAKAAAGVLPNTGDQVAAITAAEKAVLDFVDKPGGSGSSSSTGVFRRSSIMSPSQTIVVVDMPPISDIVRTMQENVMSPGHLLAAGLLSQVAQQAQVSRRRDEGQGRRERSDEAAERTAAIASALAAASEGAAGTVPAVPPEALEPGAAPSAHMARGLPLLFIRASDGAGYHSGRSVACESVFGSGASGEWVQAAQAVAGAANSSGVDPFWILFIVMRGLVSAVLVACISRIFGGMKQLSCSDPDGEFHRRFGDVFVRVHVSAIHLLTMASTPFLLDPYRPNQHLFAPQLPHQTNMSIQTDQVRSRLEWLSTLSAGPEPSEDTKFLRKTSIIATIGPKVNNIKMLGELRKAGMNIVRMNFSHGSYEYHQSVIDNVRELVKLEPDARPLAIALDTKGPEIRTGLMRPGCDVRFSEFGQCAGHEFIITVDPQYAESCDDKRLFMDYPNLPNVTAPGKLIYVDDGILSLLVLNIDNQEVHVRAVNNGALSSRKGVNLPKTPVDLPALSDKDKKDLQFGVKNGVDMIFASFIRRAQDVLDIREVLGPDGASIKIIVKIENEQGVENFDEILREADGVMVARGDLGIEIPASQVFIAQKMMIAKCNVAGKPVICATQMLESMTYNPRPTRAEVSDVANAVLDGADCVMLSGETAKGSYPIQSGKSCKLNNNLAANTLAVLMMAETCYLAESAICYPPLYDELRAVTPRPTETAETVAMAAVAAALEQGAGAILVLSTSGNTARLVSKYRPNVPIITITRNQQTARQIHLHRGCYPFWYPEPRGIEASQWQRDVDNRIRFGLRSALKLKIIKTGTTVIAIQGWKGGLGHTNTLRILSVPTDPADLEGVPLGST</sequence>
<evidence type="ECO:0000256" key="19">
    <source>
        <dbReference type="ARBA" id="ARBA00023163"/>
    </source>
</evidence>
<dbReference type="InterPro" id="IPR037095">
    <property type="entry name" value="RBP-J/Cbf11_DNA-bd_sf"/>
</dbReference>
<keyword evidence="13" id="KW-0067">ATP-binding</keyword>
<dbReference type="InterPro" id="IPR036918">
    <property type="entry name" value="Pyrv_Knase_C_sf"/>
</dbReference>
<dbReference type="InterPro" id="IPR015793">
    <property type="entry name" value="Pyrv_Knase_brl"/>
</dbReference>
<dbReference type="InterPro" id="IPR015806">
    <property type="entry name" value="Pyrv_Knase_insert_dom_sf"/>
</dbReference>
<proteinExistence type="inferred from homology"/>
<dbReference type="Pfam" id="PF00224">
    <property type="entry name" value="PK"/>
    <property type="match status" value="1"/>
</dbReference>
<keyword evidence="19" id="KW-0804">Transcription</keyword>
<dbReference type="Gene3D" id="3.40.1380.20">
    <property type="entry name" value="Pyruvate kinase, C-terminal domain"/>
    <property type="match status" value="1"/>
</dbReference>
<dbReference type="SUPFAM" id="SSF52935">
    <property type="entry name" value="PK C-terminal domain-like"/>
    <property type="match status" value="1"/>
</dbReference>
<dbReference type="Proteomes" id="UP000383932">
    <property type="component" value="Unassembled WGS sequence"/>
</dbReference>
<dbReference type="OrthoDB" id="108365at2759"/>
<evidence type="ECO:0000256" key="4">
    <source>
        <dbReference type="ARBA" id="ARBA00004997"/>
    </source>
</evidence>
<dbReference type="InterPro" id="IPR008967">
    <property type="entry name" value="p53-like_TF_DNA-bd_sf"/>
</dbReference>
<dbReference type="InterPro" id="IPR018209">
    <property type="entry name" value="Pyrv_Knase_AS"/>
</dbReference>
<evidence type="ECO:0000256" key="18">
    <source>
        <dbReference type="ARBA" id="ARBA00023152"/>
    </source>
</evidence>
<accession>A0A5N5QST7</accession>
<comment type="subunit">
    <text evidence="7">Homotetramer.</text>
</comment>
<dbReference type="Pfam" id="PF09270">
    <property type="entry name" value="BTD"/>
    <property type="match status" value="1"/>
</dbReference>
<evidence type="ECO:0000256" key="2">
    <source>
        <dbReference type="ARBA" id="ARBA00001958"/>
    </source>
</evidence>
<dbReference type="PRINTS" id="PR01050">
    <property type="entry name" value="PYRUVTKNASE"/>
</dbReference>
<dbReference type="GO" id="GO:0005524">
    <property type="term" value="F:ATP binding"/>
    <property type="evidence" value="ECO:0007669"/>
    <property type="project" value="UniProtKB-KW"/>
</dbReference>
<name>A0A5N5QST7_9AGAM</name>
<feature type="region of interest" description="Disordered" evidence="24">
    <location>
        <begin position="598"/>
        <end position="620"/>
    </location>
</feature>
<evidence type="ECO:0000256" key="21">
    <source>
        <dbReference type="ARBA" id="ARBA00023317"/>
    </source>
</evidence>